<dbReference type="GO" id="GO:0031177">
    <property type="term" value="F:phosphopantetheine binding"/>
    <property type="evidence" value="ECO:0007669"/>
    <property type="project" value="InterPro"/>
</dbReference>
<feature type="active site" description="Proton acceptor; for dehydratase activity" evidence="10">
    <location>
        <position position="905"/>
    </location>
</feature>
<dbReference type="GO" id="GO:0033068">
    <property type="term" value="P:macrolide biosynthetic process"/>
    <property type="evidence" value="ECO:0007669"/>
    <property type="project" value="UniProtKB-ARBA"/>
</dbReference>
<feature type="region of interest" description="C-terminal hotdog fold" evidence="10">
    <location>
        <begin position="1011"/>
        <end position="1148"/>
    </location>
</feature>
<dbReference type="InterPro" id="IPR050091">
    <property type="entry name" value="PKS_NRPS_Biosynth_Enz"/>
</dbReference>
<evidence type="ECO:0000313" key="17">
    <source>
        <dbReference type="Proteomes" id="UP000520767"/>
    </source>
</evidence>
<dbReference type="InterPro" id="IPR020806">
    <property type="entry name" value="PKS_PP-bd"/>
</dbReference>
<feature type="coiled-coil region" evidence="11">
    <location>
        <begin position="4"/>
        <end position="31"/>
    </location>
</feature>
<feature type="region of interest" description="Disordered" evidence="12">
    <location>
        <begin position="964"/>
        <end position="984"/>
    </location>
</feature>
<keyword evidence="9" id="KW-0012">Acyltransferase</keyword>
<dbReference type="SMART" id="SM01294">
    <property type="entry name" value="PKS_PP_betabranch"/>
    <property type="match status" value="3"/>
</dbReference>
<dbReference type="Gene3D" id="3.30.70.3290">
    <property type="match status" value="3"/>
</dbReference>
<dbReference type="Pfam" id="PF00698">
    <property type="entry name" value="Acyl_transf_1"/>
    <property type="match status" value="3"/>
</dbReference>
<evidence type="ECO:0000256" key="5">
    <source>
        <dbReference type="ARBA" id="ARBA00022679"/>
    </source>
</evidence>
<dbReference type="Pfam" id="PF02801">
    <property type="entry name" value="Ketoacyl-synt_C"/>
    <property type="match status" value="3"/>
</dbReference>
<dbReference type="SUPFAM" id="SSF51735">
    <property type="entry name" value="NAD(P)-binding Rossmann-fold domains"/>
    <property type="match status" value="6"/>
</dbReference>
<feature type="region of interest" description="C-terminal hotdog fold" evidence="10">
    <location>
        <begin position="4238"/>
        <end position="4375"/>
    </location>
</feature>
<evidence type="ECO:0000256" key="12">
    <source>
        <dbReference type="SAM" id="MobiDB-lite"/>
    </source>
</evidence>
<feature type="active site" description="Proton donor; for dehydratase activity" evidence="10">
    <location>
        <position position="2676"/>
    </location>
</feature>
<feature type="domain" description="Ketosynthase family 3 (KS3)" evidence="14">
    <location>
        <begin position="3263"/>
        <end position="3687"/>
    </location>
</feature>
<feature type="region of interest" description="N-terminal hotdog fold" evidence="10">
    <location>
        <begin position="4104"/>
        <end position="4226"/>
    </location>
</feature>
<evidence type="ECO:0000256" key="8">
    <source>
        <dbReference type="ARBA" id="ARBA00023268"/>
    </source>
</evidence>
<feature type="active site" description="Proton acceptor; for dehydratase activity" evidence="10">
    <location>
        <position position="2519"/>
    </location>
</feature>
<dbReference type="InterPro" id="IPR036736">
    <property type="entry name" value="ACP-like_sf"/>
</dbReference>
<dbReference type="InterPro" id="IPR042104">
    <property type="entry name" value="PKS_dehydratase_sf"/>
</dbReference>
<dbReference type="InterPro" id="IPR016039">
    <property type="entry name" value="Thiolase-like"/>
</dbReference>
<gene>
    <name evidence="16" type="ORF">FHR82_005710</name>
</gene>
<dbReference type="Pfam" id="PF14765">
    <property type="entry name" value="PS-DH"/>
    <property type="match status" value="3"/>
</dbReference>
<dbReference type="FunFam" id="1.10.1200.10:FF:000007">
    <property type="entry name" value="Probable polyketide synthase pks17"/>
    <property type="match status" value="3"/>
</dbReference>
<dbReference type="GO" id="GO:0004312">
    <property type="term" value="F:fatty acid synthase activity"/>
    <property type="evidence" value="ECO:0007669"/>
    <property type="project" value="TreeGrafter"/>
</dbReference>
<dbReference type="Gene3D" id="3.40.50.720">
    <property type="entry name" value="NAD(P)-binding Rossmann-like Domain"/>
    <property type="match status" value="3"/>
</dbReference>
<dbReference type="InterPro" id="IPR049551">
    <property type="entry name" value="PKS_DH_C"/>
</dbReference>
<dbReference type="FunFam" id="3.40.47.10:FF:000019">
    <property type="entry name" value="Polyketide synthase type I"/>
    <property type="match status" value="3"/>
</dbReference>
<dbReference type="InterPro" id="IPR032821">
    <property type="entry name" value="PKS_assoc"/>
</dbReference>
<evidence type="ECO:0000256" key="2">
    <source>
        <dbReference type="ARBA" id="ARBA00004792"/>
    </source>
</evidence>
<comment type="caution">
    <text evidence="16">The sequence shown here is derived from an EMBL/GenBank/DDBJ whole genome shotgun (WGS) entry which is preliminary data.</text>
</comment>
<feature type="active site" description="Proton acceptor; for dehydratase activity" evidence="10">
    <location>
        <position position="4136"/>
    </location>
</feature>
<feature type="domain" description="Ketosynthase family 3 (KS3)" evidence="14">
    <location>
        <begin position="33"/>
        <end position="459"/>
    </location>
</feature>
<dbReference type="SMART" id="SM00822">
    <property type="entry name" value="PKS_KR"/>
    <property type="match status" value="3"/>
</dbReference>
<dbReference type="SMART" id="SM00826">
    <property type="entry name" value="PKS_DH"/>
    <property type="match status" value="3"/>
</dbReference>
<feature type="domain" description="Ketosynthase family 3 (KS3)" evidence="14">
    <location>
        <begin position="1652"/>
        <end position="2076"/>
    </location>
</feature>
<dbReference type="InterPro" id="IPR014031">
    <property type="entry name" value="Ketoacyl_synth_C"/>
</dbReference>
<evidence type="ECO:0000256" key="1">
    <source>
        <dbReference type="ARBA" id="ARBA00001957"/>
    </source>
</evidence>
<dbReference type="InterPro" id="IPR049552">
    <property type="entry name" value="PKS_DH_N"/>
</dbReference>
<feature type="domain" description="PKS/mFAS DH" evidence="15">
    <location>
        <begin position="873"/>
        <end position="1148"/>
    </location>
</feature>
<dbReference type="InterPro" id="IPR036291">
    <property type="entry name" value="NAD(P)-bd_dom_sf"/>
</dbReference>
<dbReference type="InterPro" id="IPR001227">
    <property type="entry name" value="Ac_transferase_dom_sf"/>
</dbReference>
<dbReference type="Pfam" id="PF21089">
    <property type="entry name" value="PKS_DH_N"/>
    <property type="match status" value="3"/>
</dbReference>
<dbReference type="InterPro" id="IPR014030">
    <property type="entry name" value="Ketoacyl_synth_N"/>
</dbReference>
<dbReference type="InterPro" id="IPR009081">
    <property type="entry name" value="PP-bd_ACP"/>
</dbReference>
<dbReference type="SUPFAM" id="SSF52151">
    <property type="entry name" value="FabD/lysophospholipase-like"/>
    <property type="match status" value="3"/>
</dbReference>
<evidence type="ECO:0000256" key="10">
    <source>
        <dbReference type="PROSITE-ProRule" id="PRU01363"/>
    </source>
</evidence>
<dbReference type="Pfam" id="PF00109">
    <property type="entry name" value="ketoacyl-synt"/>
    <property type="match status" value="3"/>
</dbReference>
<keyword evidence="6" id="KW-0677">Repeat</keyword>
<dbReference type="SMART" id="SM00827">
    <property type="entry name" value="PKS_AT"/>
    <property type="match status" value="3"/>
</dbReference>
<dbReference type="PROSITE" id="PS52019">
    <property type="entry name" value="PKS_MFAS_DH"/>
    <property type="match status" value="3"/>
</dbReference>
<dbReference type="Gene3D" id="3.40.366.10">
    <property type="entry name" value="Malonyl-Coenzyme A Acyl Carrier Protein, domain 2"/>
    <property type="match status" value="3"/>
</dbReference>
<dbReference type="PANTHER" id="PTHR43775:SF51">
    <property type="entry name" value="INACTIVE PHENOLPHTHIOCEROL SYNTHESIS POLYKETIDE SYNTHASE TYPE I PKS1-RELATED"/>
    <property type="match status" value="1"/>
</dbReference>
<dbReference type="InterPro" id="IPR014043">
    <property type="entry name" value="Acyl_transferase_dom"/>
</dbReference>
<keyword evidence="7" id="KW-0045">Antibiotic biosynthesis</keyword>
<evidence type="ECO:0000256" key="4">
    <source>
        <dbReference type="ARBA" id="ARBA00022553"/>
    </source>
</evidence>
<evidence type="ECO:0000256" key="9">
    <source>
        <dbReference type="ARBA" id="ARBA00023315"/>
    </source>
</evidence>
<dbReference type="InterPro" id="IPR020841">
    <property type="entry name" value="PKS_Beta-ketoAc_synthase_dom"/>
</dbReference>
<dbReference type="PROSITE" id="PS00012">
    <property type="entry name" value="PHOSPHOPANTETHEINE"/>
    <property type="match status" value="3"/>
</dbReference>
<feature type="region of interest" description="Disordered" evidence="12">
    <location>
        <begin position="4399"/>
        <end position="4436"/>
    </location>
</feature>
<dbReference type="Pfam" id="PF16197">
    <property type="entry name" value="KAsynt_C_assoc"/>
    <property type="match status" value="3"/>
</dbReference>
<dbReference type="Gene3D" id="1.10.1200.10">
    <property type="entry name" value="ACP-like"/>
    <property type="match status" value="3"/>
</dbReference>
<evidence type="ECO:0000313" key="16">
    <source>
        <dbReference type="EMBL" id="MBB4909452.1"/>
    </source>
</evidence>
<dbReference type="InterPro" id="IPR057326">
    <property type="entry name" value="KR_dom"/>
</dbReference>
<keyword evidence="11" id="KW-0175">Coiled coil</keyword>
<dbReference type="GO" id="GO:0006633">
    <property type="term" value="P:fatty acid biosynthetic process"/>
    <property type="evidence" value="ECO:0007669"/>
    <property type="project" value="InterPro"/>
</dbReference>
<dbReference type="InterPro" id="IPR016036">
    <property type="entry name" value="Malonyl_transacylase_ACP-bd"/>
</dbReference>
<dbReference type="InterPro" id="IPR016035">
    <property type="entry name" value="Acyl_Trfase/lysoPLipase"/>
</dbReference>
<dbReference type="EMBL" id="JACHJQ010000006">
    <property type="protein sequence ID" value="MBB4909452.1"/>
    <property type="molecule type" value="Genomic_DNA"/>
</dbReference>
<dbReference type="Pfam" id="PF22953">
    <property type="entry name" value="SpnB_Rossmann"/>
    <property type="match status" value="3"/>
</dbReference>
<dbReference type="InterPro" id="IPR006162">
    <property type="entry name" value="Ppantetheine_attach_site"/>
</dbReference>
<name>A0A7W7Q9C7_9PSEU</name>
<feature type="domain" description="Carrier" evidence="13">
    <location>
        <begin position="3171"/>
        <end position="3246"/>
    </location>
</feature>
<proteinExistence type="predicted"/>
<dbReference type="Pfam" id="PF08990">
    <property type="entry name" value="Docking"/>
    <property type="match status" value="1"/>
</dbReference>
<reference evidence="16 17" key="1">
    <citation type="submission" date="2020-08" db="EMBL/GenBank/DDBJ databases">
        <title>Genomic Encyclopedia of Type Strains, Phase III (KMG-III): the genomes of soil and plant-associated and newly described type strains.</title>
        <authorList>
            <person name="Whitman W."/>
        </authorList>
    </citation>
    <scope>NUCLEOTIDE SEQUENCE [LARGE SCALE GENOMIC DNA]</scope>
    <source>
        <strain evidence="16 17">CECT 8960</strain>
    </source>
</reference>
<dbReference type="SMART" id="SM00823">
    <property type="entry name" value="PKS_PP"/>
    <property type="match status" value="3"/>
</dbReference>
<evidence type="ECO:0000259" key="13">
    <source>
        <dbReference type="PROSITE" id="PS50075"/>
    </source>
</evidence>
<sequence>MADEEKYLAYLKRATAELREARRRLTEFEDKAREPIAIVGMGCRFPGGVSTPDELWELVSAGRSGITEFPADRGWDTDGLYDPDPEAAGKTYTRHGGFLHDAGEFDAEFFGISPREALTMDPQQRLLLETSWEALERGGVDPVALRGSKTGVFVGVMCHDYIPSLAELPEGTEGFWGTGTAASVASGRIAYLLGLEGPAVTLDTACSSSLVALHLAVQALRAGECDLALAGGATVMAKPDTFVEFSRQGGLSSDGTCKSFADAADGTGWGEGAAVLAVERLSDAVRLGHPVLAVVRGSAVNQDGASNGLTAPNGPSQRRVITQALAAAGLSASEVDTVEAHGTGTRLGDPIEAQALLATYGQGRSSDRPLWLGSVKSNLGHTQAAAGAAGVMKLVLAMRAGELPPTLNVDEPSSRVDWDSGAVRLLTSARPWPAGDQPRRAGVSSFGISGTNAHVVIEEAPAAAVTEAADVPPVVPWVLSAKTPDALRDQVTRLSEVDASPLDVGFSLATTRARFDHRAVVVDGAEVASGSVVTGRLAFLFTGQGAQRAGMGQRLYEAFPVFAAAFDEVLSHFDEGLRAVVVSGTGLDETGNTQPALFAFEVALFRLLESWGVRPDFLAGHSIGELAAAHVAGVWSLEDACKVVAARGRLMQALPRGGAMIAIQATEDEVTPHLTDAVGIAAINGPRSVVISGDDEAAAAIAARFADRKTKRLSVSHAFHSPLMDPMLDEFRAVAESVTYHEPRIPIVGAEPTDPGYWVRHVRGTVRFAENVAALTAQGVTTFVEVGPDAVLSATGLDGTFVPALRKDRDEAHTVVAAVGTAWTRGVDVDWTALLPGGKQVELPTYAFQHKNYWLIPATTGDVGSAGLNPARHPLLGAVITLANGDGIAMTGRLSRHSHAWLADHAVRGTVLVPGTAFVELALRAGLEAGCEHLDDLTTESPLLLPEQGAVRLHVIVSPADDTGRRAVSIHSQPDEDTGEDSEWTRHATGTLSATPVAVAPPATAWPPAGAEPVDLSAFYETMAASGYDYGPVFQGLRAAWRAGDQVFAEVELPEQARGDAGRFGVHPALLDAALHAIALGDFVDGEGTLPFSWTDVSLTATGATTARVHIGPAGRDTVSLTVLDGTGAPVATIGSLLLRPVSAEQLTGGQNSLYGLDWVRVAGVRAAEDLPPVAVAPAGVTPLEAATWALAAIQETDDRLVLVTRGAVDPEGAVTDVAAAAVWGLVRAAQLEYPGRFTLADVDDDASVALAVGAGEPQAIVRGGEVFVPRLSRIASAPGAVDPSGTVLITGGTGGLGRLLARHLVVAHGVRKLVLASRRGTAPELAEELTDLGATVTVAACDVADRDALTALLAGIPDLTGVVHAAGVLDDGVLDTLTPDRIATVLRAKVDAAVNLHELTSDLSLFALFSSAAGVFGSAGQANYAAANAVLDALAQQRRAAGLPAVSLAWGMWDSGMRDQLDATDLARLSRAGFGTLSTEDGLGLFDAAIAADRALTVPVKLDLAGLRKSGTDVPPLLRGLVRAPARRAAAAAGGGDGLAGRLARLGEPEQRALLLDLVREHVAAVLGHSSPDAVTGAQAFKELGFDSLTAVELRNRLNTATGLRLPATLVFDYPSPLAVVDHLRAELAPAGGPLAAAMSPATTPAAVVTDEPIAIVGMGCRFPGGVSTPDDLWDLVATGRSGVSEFPTDRGWDLANLFDPDPDALGRTYARHGGFVDRPDLFDAEFFGISRREALAMDPQQRLLLETTWEALERAGIDPHTLRGSRTGVFTGLMYRDYAPTLSGLPDGVEGFWGTGIAASVASGRISYTLGLEGPAVTLDTACSSSLVAMHLAAQALRSGECSLALAGGVTVMASPDTFVEFSRQRGLAADGRCKAFGDGADGTVWGEGAGILVLERLSDARRNGHPVLAVVRGSAVNQDGASNGLTAPNGPSQQRVITQALAQAGLGTSDVDVVEAHGTGTALGDPIEAQALIATYGRERERPLWLGSIKSNIGHTQAAAGAASVIKMVMALRHGQLPATLHVDEPTHQVDWTAGAVQLLGEAVPWEANGHPRRAGISSFGISGTNAHIVIEEPPAEEPVSRAELPSVPWVLSAKTSDALRDQVTRLSEVDASPLDVGFSLATTRARFDHRALLVDGTEVATGTAGGRLAFLFTGQGAQRAGMGQRLYEAFPVFAAAFDEVLSHLDPGLREVVATGDGLDETGNTQPALFAFEVALFRLLESWGVRPDFLAGHSIGELAAAHVAGVLSLADATRLVTARGQLMQALPRGGAMIAIQATEKEVTPHLTDAVGIAAINGPRSVVISGDDEAAAAIAARFTDRKTKRLTVSHAFHSPLMDPMLDEFRAVAESVTYHEPTIPIVGADVTDPEYWVRHVRGTVRFADNVATMTEQGVTTFVEVGPDAVLSATGLDGTFVPAVRKDRDEAHAVITAVGTAWTHGADVDWAALFGGGNHVDLPTYPFQRDSYWLRPTAGNVLAAGIDPAGHPLLGAAVPLADGDGLVLTGRLSTQSHPWLADHAVMGTVLVPGTALVELALQAGDRVGCDLVEELTLQAPLVLPDGGAVVIQVTVDADRTVAIHSRPDGGDWTQHATGTLGTGAPTSTADLTAWPPAGADAVSITDVYDKAAELGLEYGPVFQGLQSVWRRGTEVFAEVALADEQHADAAKFGVHPALLDAALHALFAGSTAQQARLPFGWHTVSLAARGATQLRIRIAPAGDDAISIDAADSTGTPVASVGRLSLLPVTPDQIRVRRPRFGVDWTPVSLSTVEDVTVAAQPVATAHEALAAIQSWLADGHPENARLVLVTTGAVGVTADERIGHLDAAAVWGLVRSAQSEHPDRFVLLDDDGSGDDSLAATVAASGETQIAVRDGRTYAPRLVRVQDTAAPVTLDGTVLITGGTGGLGALLARHLVTDHGVRHLVLVSRRGTKASGAKELAAELTGLGAEVRVAACDVTKRQSVARLLKSVPNLVGVVHAAGVLDDGIVTALTPERLDAVLAPKVEAARHLHELTTESAQDLSLFAVFSSAAGVFGTPGQANYAAANSALDALAHDRRAAGLPAVSMAWGLWDSASDMTGELSDTDRARLSRDGFGALSTEDGLALFDAAVTGRALEVLIDLDPAAVAKAVGTVPPILRALVRTASSRGARRAGGPTGELVRRLAGLAEDEQRAILLDTVRGHVAGVLAHGAPESIAPAQAFKELGFDSLTSVELRNRLNSATGLRLPATLVFDHPNPDKLVDHLLAELAGGTTTSVVTATATVSDEPIAIVGMGCRLPGGITSPDELWDLVAGGRSGISDFPADRGWDLAKLYDPDPESSGTSYVRRGGFLHDAAEFDAEFFGISPREALAMDPQQRLLLETSWEALERAGIDPLSLRGSRTGVFAGMMAQDYGRGVDAGQAGVEGFLVTGIAGSVLCGRLSYVLGLEGPSVTIDTACSSSLVALHMAVQSLRNGECDLALAGGVTVMTGPETFVEFSRQRGLAVDGEIKAFAGAADGTAWGEGAGVLAVERLSDAQRNGHSVLAVIRGSAVNQDGASNGLTAPNGPSQQRVIGAALAAAGLTVSDVDAVEAHGTGTPLGDPIEAQALMATYGRDREQPLWLGSVKSNLGHTQAAAGAAGVIKMVLALQHGELPPTLHVDEPSPEVDWDAGNVRLLTETRPWQANGHPRRAGISSFGIGGTNSHVIIEEPPATAEAPRAELPVVPWLVSAKTGEALRDQVARLSDVDGSSLDVGYTLATTRARFDHRAVLVDGEEVATGTVGGRLAFLFTGQGAQRIAMGQRLYREFPVFAAAFDEVCAHFDPRLREVISSGDGLDETGHTQPALFAVEVALARLLASWGVRPDVVAGHSIGELAAAHVAGVWSLADAAAVVSARGRLMQALPPGGAMIALQATEGEVAPLLTEGVGIAAVNGPNAVVISGEERAVEAVAARFAKTKRLAVSHAFHSPLMDPMLDEFRAVVSAVTYHEPEIPIVGADPTDPEYWVEHVRGTVRFADNVAALAERGVTTFVELGPDGVLTAMGQNVVPDGVFVPTLRKDRDEVQTLGVALGTIAVHTDAVDWAAFYADTGAQPVPLPTYAFQHRAYWLMPGTGTADVSAAGLGATGHPLLGAVVDVAGEPGLLFTGRLSRQSHPWLADHAVLGTVVVPGTALVEMALHAAGRAGCDGIEELTLQAPLVLPEDAAVVVQVSVGAETDSGDRALTVHSRPESGGSWTRNATGTLAESAAPDGVALTEWPPPGATAVPVDGVYDELADLGLEYGPVFQGLQSVWRRGGEVFAEVALDETQAERAARFAVHPALLDSALHALVAAATGERRLALPFSWHDIAVTATGPAVLRVRITPAGDDAYTIHLADQTGAPVATVGSLAVRPITPEQLAAATPSSAGQHLFTLDWVPVEVAPVEETESRRQRRAERRSDRRSEHRAERRAARAERRAARRAETVRLPDNVVEIDVAPGPLADAARDTAHQALELVREWLSDNEPEPLVLVTTGAVAVGGESPDPAAATVWGLVRTAQSEHPDRFVLVDTDDRPESRDVLPAAVASGETQLAIRAGKVFVPRLVRATPAAPGAPAAFEGTVLITGGTSGLGALVARHLVTERGVTSLLLVSRRGQDAAGVEELTSELTDLGATVTVVACDVTDRSALARVLDAHPVTGVVHSAGVLDDGTIDTLTPERIDRVMRPKVDAAVNLHELAGDVRMFVLFSSVAGVLGGPGQANYAAANAALDALAQQRRAQGLPAQSLAWGLWAQASDMTGELSEVDLARLNRNGFGALSVAEGLALFDAATGLAAPVVVPVKLDPAGLRRSGTDLPLLRGLVRVPTRRAGKADAAALVHRLGGLPVEERLPAVLELVRTQVATVLAHASPSAITPGQAFKELGFDSLTAVELRNRINAATGLSLSATLVFDYPNPEALAGYVLAALLPDPSAATPDVDEDALRRTLASVPVARFREAGILEALLNLVSTAEEPKQQPEPAEDLDSLDVDDLVKRALAGRSAQRKAS</sequence>
<evidence type="ECO:0000259" key="14">
    <source>
        <dbReference type="PROSITE" id="PS52004"/>
    </source>
</evidence>
<feature type="active site" description="Proton donor; for dehydratase activity" evidence="10">
    <location>
        <position position="4299"/>
    </location>
</feature>
<protein>
    <submittedName>
        <fullName evidence="16">Pimaricinolide synthase PimS1</fullName>
    </submittedName>
</protein>
<feature type="domain" description="PKS/mFAS DH" evidence="15">
    <location>
        <begin position="4104"/>
        <end position="4375"/>
    </location>
</feature>
<accession>A0A7W7Q9C7</accession>
<dbReference type="InterPro" id="IPR015083">
    <property type="entry name" value="NorB/c/GfsB-D-like_docking"/>
</dbReference>
<dbReference type="InterPro" id="IPR049900">
    <property type="entry name" value="PKS_mFAS_DH"/>
</dbReference>
<feature type="region of interest" description="N-terminal hotdog fold" evidence="10">
    <location>
        <begin position="2487"/>
        <end position="2603"/>
    </location>
</feature>
<dbReference type="SUPFAM" id="SSF55048">
    <property type="entry name" value="Probable ACP-binding domain of malonyl-CoA ACP transacylase"/>
    <property type="match status" value="3"/>
</dbReference>
<dbReference type="PROSITE" id="PS50075">
    <property type="entry name" value="CARRIER"/>
    <property type="match status" value="3"/>
</dbReference>
<feature type="domain" description="Carrier" evidence="13">
    <location>
        <begin position="1554"/>
        <end position="1629"/>
    </location>
</feature>
<keyword evidence="17" id="KW-1185">Reference proteome</keyword>
<dbReference type="CDD" id="cd08956">
    <property type="entry name" value="KR_3_FAS_SDR_x"/>
    <property type="match status" value="3"/>
</dbReference>
<feature type="region of interest" description="C-terminal hotdog fold" evidence="10">
    <location>
        <begin position="2615"/>
        <end position="2751"/>
    </location>
</feature>
<feature type="compositionally biased region" description="Basic and acidic residues" evidence="12">
    <location>
        <begin position="4412"/>
        <end position="4436"/>
    </location>
</feature>
<keyword evidence="4" id="KW-0597">Phosphoprotein</keyword>
<feature type="active site" description="Proton donor; for dehydratase activity" evidence="10">
    <location>
        <position position="1072"/>
    </location>
</feature>
<comment type="cofactor">
    <cofactor evidence="1">
        <name>pantetheine 4'-phosphate</name>
        <dbReference type="ChEBI" id="CHEBI:47942"/>
    </cofactor>
</comment>
<dbReference type="CDD" id="cd00833">
    <property type="entry name" value="PKS"/>
    <property type="match status" value="3"/>
</dbReference>
<dbReference type="InterPro" id="IPR020807">
    <property type="entry name" value="PKS_DH"/>
</dbReference>
<feature type="region of interest" description="N-terminal hotdog fold" evidence="10">
    <location>
        <begin position="873"/>
        <end position="999"/>
    </location>
</feature>
<keyword evidence="5" id="KW-0808">Transferase</keyword>
<keyword evidence="8" id="KW-0511">Multifunctional enzyme</keyword>
<feature type="domain" description="Carrier" evidence="13">
    <location>
        <begin position="4844"/>
        <end position="4919"/>
    </location>
</feature>
<dbReference type="PROSITE" id="PS52004">
    <property type="entry name" value="KS3_2"/>
    <property type="match status" value="3"/>
</dbReference>
<evidence type="ECO:0000256" key="3">
    <source>
        <dbReference type="ARBA" id="ARBA00022450"/>
    </source>
</evidence>
<keyword evidence="3" id="KW-0596">Phosphopantetheine</keyword>
<dbReference type="InterPro" id="IPR013968">
    <property type="entry name" value="PKS_KR"/>
</dbReference>
<dbReference type="Pfam" id="PF08659">
    <property type="entry name" value="KR"/>
    <property type="match status" value="3"/>
</dbReference>
<evidence type="ECO:0000259" key="15">
    <source>
        <dbReference type="PROSITE" id="PS52019"/>
    </source>
</evidence>
<dbReference type="SUPFAM" id="SSF47336">
    <property type="entry name" value="ACP-like"/>
    <property type="match status" value="3"/>
</dbReference>
<dbReference type="PANTHER" id="PTHR43775">
    <property type="entry name" value="FATTY ACID SYNTHASE"/>
    <property type="match status" value="1"/>
</dbReference>
<evidence type="ECO:0000256" key="7">
    <source>
        <dbReference type="ARBA" id="ARBA00023194"/>
    </source>
</evidence>
<dbReference type="RefSeq" id="WP_184813559.1">
    <property type="nucleotide sequence ID" value="NZ_JACHJQ010000006.1"/>
</dbReference>
<dbReference type="SUPFAM" id="SSF53901">
    <property type="entry name" value="Thiolase-like"/>
    <property type="match status" value="3"/>
</dbReference>
<dbReference type="SMART" id="SM00825">
    <property type="entry name" value="PKS_KS"/>
    <property type="match status" value="3"/>
</dbReference>
<evidence type="ECO:0000256" key="6">
    <source>
        <dbReference type="ARBA" id="ARBA00022737"/>
    </source>
</evidence>
<dbReference type="PROSITE" id="PS00606">
    <property type="entry name" value="KS3_1"/>
    <property type="match status" value="3"/>
</dbReference>
<dbReference type="Pfam" id="PF00550">
    <property type="entry name" value="PP-binding"/>
    <property type="match status" value="3"/>
</dbReference>
<dbReference type="GO" id="GO:0004315">
    <property type="term" value="F:3-oxoacyl-[acyl-carrier-protein] synthase activity"/>
    <property type="evidence" value="ECO:0007669"/>
    <property type="project" value="InterPro"/>
</dbReference>
<dbReference type="Proteomes" id="UP000520767">
    <property type="component" value="Unassembled WGS sequence"/>
</dbReference>
<dbReference type="InterPro" id="IPR018201">
    <property type="entry name" value="Ketoacyl_synth_AS"/>
</dbReference>
<feature type="domain" description="PKS/mFAS DH" evidence="15">
    <location>
        <begin position="2487"/>
        <end position="2751"/>
    </location>
</feature>
<dbReference type="Gene3D" id="3.10.129.110">
    <property type="entry name" value="Polyketide synthase dehydratase"/>
    <property type="match status" value="3"/>
</dbReference>
<comment type="pathway">
    <text evidence="2">Antibiotic biosynthesis.</text>
</comment>
<dbReference type="InterPro" id="IPR055123">
    <property type="entry name" value="SpnB-like_Rossmann"/>
</dbReference>
<organism evidence="16 17">
    <name type="scientific">Actinophytocola algeriensis</name>
    <dbReference type="NCBI Taxonomy" id="1768010"/>
    <lineage>
        <taxon>Bacteria</taxon>
        <taxon>Bacillati</taxon>
        <taxon>Actinomycetota</taxon>
        <taxon>Actinomycetes</taxon>
        <taxon>Pseudonocardiales</taxon>
        <taxon>Pseudonocardiaceae</taxon>
    </lineage>
</organism>
<dbReference type="Gene3D" id="3.40.47.10">
    <property type="match status" value="3"/>
</dbReference>
<evidence type="ECO:0000256" key="11">
    <source>
        <dbReference type="SAM" id="Coils"/>
    </source>
</evidence>